<accession>A0A0E0HCP4</accession>
<evidence type="ECO:0000313" key="2">
    <source>
        <dbReference type="EnsemblPlants" id="ONIVA05G12340.1"/>
    </source>
</evidence>
<dbReference type="Gramene" id="ONIVA05G12340.1">
    <property type="protein sequence ID" value="ONIVA05G12340.1"/>
    <property type="gene ID" value="ONIVA05G12340"/>
</dbReference>
<reference evidence="2" key="2">
    <citation type="submission" date="2018-04" db="EMBL/GenBank/DDBJ databases">
        <title>OnivRS2 (Oryza nivara Reference Sequence Version 2).</title>
        <authorList>
            <person name="Zhang J."/>
            <person name="Kudrna D."/>
            <person name="Lee S."/>
            <person name="Talag J."/>
            <person name="Rajasekar S."/>
            <person name="Welchert J."/>
            <person name="Hsing Y.-I."/>
            <person name="Wing R.A."/>
        </authorList>
    </citation>
    <scope>NUCLEOTIDE SEQUENCE [LARGE SCALE GENOMIC DNA]</scope>
    <source>
        <strain evidence="2">SL10</strain>
    </source>
</reference>
<protein>
    <submittedName>
        <fullName evidence="2">Uncharacterized protein</fullName>
    </submittedName>
</protein>
<dbReference type="Proteomes" id="UP000006591">
    <property type="component" value="Chromosome 5"/>
</dbReference>
<reference evidence="2" key="1">
    <citation type="submission" date="2015-04" db="UniProtKB">
        <authorList>
            <consortium name="EnsemblPlants"/>
        </authorList>
    </citation>
    <scope>IDENTIFICATION</scope>
    <source>
        <strain evidence="2">SL10</strain>
    </source>
</reference>
<dbReference type="EnsemblPlants" id="ONIVA05G12340.1">
    <property type="protein sequence ID" value="ONIVA05G12340.1"/>
    <property type="gene ID" value="ONIVA05G12340"/>
</dbReference>
<organism evidence="2">
    <name type="scientific">Oryza nivara</name>
    <name type="common">Indian wild rice</name>
    <name type="synonym">Oryza sativa f. spontanea</name>
    <dbReference type="NCBI Taxonomy" id="4536"/>
    <lineage>
        <taxon>Eukaryota</taxon>
        <taxon>Viridiplantae</taxon>
        <taxon>Streptophyta</taxon>
        <taxon>Embryophyta</taxon>
        <taxon>Tracheophyta</taxon>
        <taxon>Spermatophyta</taxon>
        <taxon>Magnoliopsida</taxon>
        <taxon>Liliopsida</taxon>
        <taxon>Poales</taxon>
        <taxon>Poaceae</taxon>
        <taxon>BOP clade</taxon>
        <taxon>Oryzoideae</taxon>
        <taxon>Oryzeae</taxon>
        <taxon>Oryzinae</taxon>
        <taxon>Oryza</taxon>
    </lineage>
</organism>
<evidence type="ECO:0000256" key="1">
    <source>
        <dbReference type="SAM" id="MobiDB-lite"/>
    </source>
</evidence>
<proteinExistence type="predicted"/>
<sequence>MEEFGDRSLGEDRVKEMMREGYIGGEQTAGVEKEEQRELTGYKPADERNRRCRHRSPTPVAGHSSARALAVRIDLRLAGRRLWTGWEQKEHNDEQSGGLKRVFKLLLATSSTDGVLFLATDRNAAGASPWLPGVGFLGSGAWYRASTAFHRWLEEDSHRRSPNHHRRLDLERNHDTL</sequence>
<feature type="region of interest" description="Disordered" evidence="1">
    <location>
        <begin position="20"/>
        <end position="63"/>
    </location>
</feature>
<dbReference type="AlphaFoldDB" id="A0A0E0HCP4"/>
<feature type="compositionally biased region" description="Basic and acidic residues" evidence="1">
    <location>
        <begin position="31"/>
        <end position="49"/>
    </location>
</feature>
<keyword evidence="3" id="KW-1185">Reference proteome</keyword>
<name>A0A0E0HCP4_ORYNI</name>
<evidence type="ECO:0000313" key="3">
    <source>
        <dbReference type="Proteomes" id="UP000006591"/>
    </source>
</evidence>
<dbReference type="HOGENOM" id="CLU_1520219_0_0_1"/>